<dbReference type="InterPro" id="IPR053781">
    <property type="entry name" value="F-box_AtFBL13-like"/>
</dbReference>
<dbReference type="SMART" id="SM00579">
    <property type="entry name" value="FBD"/>
    <property type="match status" value="1"/>
</dbReference>
<evidence type="ECO:0000313" key="2">
    <source>
        <dbReference type="EMBL" id="EOA34301.1"/>
    </source>
</evidence>
<dbReference type="CDD" id="cd22160">
    <property type="entry name" value="F-box_AtFBL13-like"/>
    <property type="match status" value="1"/>
</dbReference>
<dbReference type="InterPro" id="IPR006566">
    <property type="entry name" value="FBD"/>
</dbReference>
<dbReference type="PROSITE" id="PS50181">
    <property type="entry name" value="FBOX"/>
    <property type="match status" value="1"/>
</dbReference>
<dbReference type="InterPro" id="IPR055411">
    <property type="entry name" value="LRR_FXL15/At3g58940/PEG3-like"/>
</dbReference>
<dbReference type="STRING" id="81985.R0GF54"/>
<dbReference type="Pfam" id="PF08387">
    <property type="entry name" value="FBD"/>
    <property type="match status" value="1"/>
</dbReference>
<name>R0GF54_9BRAS</name>
<dbReference type="Pfam" id="PF24758">
    <property type="entry name" value="LRR_At5g56370"/>
    <property type="match status" value="1"/>
</dbReference>
<evidence type="ECO:0000259" key="1">
    <source>
        <dbReference type="PROSITE" id="PS50181"/>
    </source>
</evidence>
<protein>
    <recommendedName>
        <fullName evidence="1">F-box domain-containing protein</fullName>
    </recommendedName>
</protein>
<dbReference type="SUPFAM" id="SSF81383">
    <property type="entry name" value="F-box domain"/>
    <property type="match status" value="1"/>
</dbReference>
<dbReference type="FunFam" id="1.20.1280.50:FF:000155">
    <property type="entry name" value="FBD-associated F-box protein At3g49020"/>
    <property type="match status" value="1"/>
</dbReference>
<evidence type="ECO:0000313" key="3">
    <source>
        <dbReference type="Proteomes" id="UP000029121"/>
    </source>
</evidence>
<dbReference type="Pfam" id="PF00646">
    <property type="entry name" value="F-box"/>
    <property type="match status" value="1"/>
</dbReference>
<dbReference type="AlphaFoldDB" id="R0GF54"/>
<dbReference type="SMART" id="SM00256">
    <property type="entry name" value="FBOX"/>
    <property type="match status" value="1"/>
</dbReference>
<dbReference type="InterPro" id="IPR036047">
    <property type="entry name" value="F-box-like_dom_sf"/>
</dbReference>
<accession>R0GF54</accession>
<dbReference type="InterPro" id="IPR050232">
    <property type="entry name" value="FBL13/AtMIF1-like"/>
</dbReference>
<keyword evidence="3" id="KW-1185">Reference proteome</keyword>
<sequence>MANENVSQISSSRIIYQENMENKIQTISELPDKVLLKILSLLPSKDVVATSVLSKRWLSLWKDVKTFRSSSVESMHLKLNPFFTNKHIKPLLNMAVARSLRELRVEMVCNSFELPKSFYIFSQLKTVILEKVSLEDVPPDVHLPCLKRLHLISVKFSGDESVKTLLSLCPLLQDLVVKRSSLTNVMIFRIDVPTLRTLSIDNTSGKTRPKGVHGFVINTPSLSVNVVFDNPYKFLGSLATTQYLSLCSVTSHTAYRPTCTSFLYLDHLELCLCSAEQWNLFTRILNYAPRLRVLQLKLYHKQCGKDTKIPVLNKPNFVPQLEIFEWRQYNGTKQEREAAKYILANASHLKKASFYSESEEKYGMFKELECVVRGSKTCQLVFE</sequence>
<gene>
    <name evidence="2" type="ORF">CARUB_v10021819mg</name>
</gene>
<proteinExistence type="predicted"/>
<dbReference type="PANTHER" id="PTHR31900:SF34">
    <property type="entry name" value="EMB|CAB62440.1-RELATED"/>
    <property type="match status" value="1"/>
</dbReference>
<dbReference type="SUPFAM" id="SSF52047">
    <property type="entry name" value="RNI-like"/>
    <property type="match status" value="1"/>
</dbReference>
<organism evidence="2 3">
    <name type="scientific">Capsella rubella</name>
    <dbReference type="NCBI Taxonomy" id="81985"/>
    <lineage>
        <taxon>Eukaryota</taxon>
        <taxon>Viridiplantae</taxon>
        <taxon>Streptophyta</taxon>
        <taxon>Embryophyta</taxon>
        <taxon>Tracheophyta</taxon>
        <taxon>Spermatophyta</taxon>
        <taxon>Magnoliopsida</taxon>
        <taxon>eudicotyledons</taxon>
        <taxon>Gunneridae</taxon>
        <taxon>Pentapetalae</taxon>
        <taxon>rosids</taxon>
        <taxon>malvids</taxon>
        <taxon>Brassicales</taxon>
        <taxon>Brassicaceae</taxon>
        <taxon>Camelineae</taxon>
        <taxon>Capsella</taxon>
    </lineage>
</organism>
<dbReference type="InterPro" id="IPR032675">
    <property type="entry name" value="LRR_dom_sf"/>
</dbReference>
<feature type="domain" description="F-box" evidence="1">
    <location>
        <begin position="24"/>
        <end position="70"/>
    </location>
</feature>
<dbReference type="Gene3D" id="1.20.1280.50">
    <property type="match status" value="1"/>
</dbReference>
<reference evidence="3" key="1">
    <citation type="journal article" date="2013" name="Nat. Genet.">
        <title>The Capsella rubella genome and the genomic consequences of rapid mating system evolution.</title>
        <authorList>
            <person name="Slotte T."/>
            <person name="Hazzouri K.M."/>
            <person name="Agren J.A."/>
            <person name="Koenig D."/>
            <person name="Maumus F."/>
            <person name="Guo Y.L."/>
            <person name="Steige K."/>
            <person name="Platts A.E."/>
            <person name="Escobar J.S."/>
            <person name="Newman L.K."/>
            <person name="Wang W."/>
            <person name="Mandakova T."/>
            <person name="Vello E."/>
            <person name="Smith L.M."/>
            <person name="Henz S.R."/>
            <person name="Steffen J."/>
            <person name="Takuno S."/>
            <person name="Brandvain Y."/>
            <person name="Coop G."/>
            <person name="Andolfatto P."/>
            <person name="Hu T.T."/>
            <person name="Blanchette M."/>
            <person name="Clark R.M."/>
            <person name="Quesneville H."/>
            <person name="Nordborg M."/>
            <person name="Gaut B.S."/>
            <person name="Lysak M.A."/>
            <person name="Jenkins J."/>
            <person name="Grimwood J."/>
            <person name="Chapman J."/>
            <person name="Prochnik S."/>
            <person name="Shu S."/>
            <person name="Rokhsar D."/>
            <person name="Schmutz J."/>
            <person name="Weigel D."/>
            <person name="Wright S.I."/>
        </authorList>
    </citation>
    <scope>NUCLEOTIDE SEQUENCE [LARGE SCALE GENOMIC DNA]</scope>
    <source>
        <strain evidence="3">cv. Monte Gargano</strain>
    </source>
</reference>
<dbReference type="PANTHER" id="PTHR31900">
    <property type="entry name" value="F-BOX/RNI SUPERFAMILY PROTEIN-RELATED"/>
    <property type="match status" value="1"/>
</dbReference>
<dbReference type="Proteomes" id="UP000029121">
    <property type="component" value="Unassembled WGS sequence"/>
</dbReference>
<dbReference type="EMBL" id="KB870806">
    <property type="protein sequence ID" value="EOA34301.1"/>
    <property type="molecule type" value="Genomic_DNA"/>
</dbReference>
<dbReference type="Gene3D" id="3.80.10.10">
    <property type="entry name" value="Ribonuclease Inhibitor"/>
    <property type="match status" value="1"/>
</dbReference>
<dbReference type="InterPro" id="IPR001810">
    <property type="entry name" value="F-box_dom"/>
</dbReference>